<accession>A0ABQ7DME6</accession>
<name>A0ABQ7DME6_BRACR</name>
<sequence>MCDEGVSKDISDYGPYRTPGFAYMASNVMRLGLGLGGEYDPFFLDRCSSLVAVLSQINARFVEACAWPRAWLAVRVGGC</sequence>
<evidence type="ECO:0000313" key="2">
    <source>
        <dbReference type="Proteomes" id="UP000266723"/>
    </source>
</evidence>
<gene>
    <name evidence="1" type="ORF">DY000_02034300</name>
</gene>
<proteinExistence type="predicted"/>
<organism evidence="1 2">
    <name type="scientific">Brassica cretica</name>
    <name type="common">Mustard</name>
    <dbReference type="NCBI Taxonomy" id="69181"/>
    <lineage>
        <taxon>Eukaryota</taxon>
        <taxon>Viridiplantae</taxon>
        <taxon>Streptophyta</taxon>
        <taxon>Embryophyta</taxon>
        <taxon>Tracheophyta</taxon>
        <taxon>Spermatophyta</taxon>
        <taxon>Magnoliopsida</taxon>
        <taxon>eudicotyledons</taxon>
        <taxon>Gunneridae</taxon>
        <taxon>Pentapetalae</taxon>
        <taxon>rosids</taxon>
        <taxon>malvids</taxon>
        <taxon>Brassicales</taxon>
        <taxon>Brassicaceae</taxon>
        <taxon>Brassiceae</taxon>
        <taxon>Brassica</taxon>
    </lineage>
</organism>
<dbReference type="EMBL" id="QGKV02000649">
    <property type="protein sequence ID" value="KAF3578325.1"/>
    <property type="molecule type" value="Genomic_DNA"/>
</dbReference>
<comment type="caution">
    <text evidence="1">The sequence shown here is derived from an EMBL/GenBank/DDBJ whole genome shotgun (WGS) entry which is preliminary data.</text>
</comment>
<protein>
    <submittedName>
        <fullName evidence="1">Uncharacterized protein</fullName>
    </submittedName>
</protein>
<reference evidence="1 2" key="1">
    <citation type="journal article" date="2020" name="BMC Genomics">
        <title>Intraspecific diversification of the crop wild relative Brassica cretica Lam. using demographic model selection.</title>
        <authorList>
            <person name="Kioukis A."/>
            <person name="Michalopoulou V.A."/>
            <person name="Briers L."/>
            <person name="Pirintsos S."/>
            <person name="Studholme D.J."/>
            <person name="Pavlidis P."/>
            <person name="Sarris P.F."/>
        </authorList>
    </citation>
    <scope>NUCLEOTIDE SEQUENCE [LARGE SCALE GENOMIC DNA]</scope>
    <source>
        <strain evidence="2">cv. PFS-1207/04</strain>
    </source>
</reference>
<evidence type="ECO:0000313" key="1">
    <source>
        <dbReference type="EMBL" id="KAF3578325.1"/>
    </source>
</evidence>
<dbReference type="Proteomes" id="UP000266723">
    <property type="component" value="Unassembled WGS sequence"/>
</dbReference>
<keyword evidence="2" id="KW-1185">Reference proteome</keyword>